<feature type="region of interest" description="Disordered" evidence="2">
    <location>
        <begin position="971"/>
        <end position="1095"/>
    </location>
</feature>
<gene>
    <name evidence="7" type="ORF">CRE_09753</name>
</gene>
<dbReference type="Gene3D" id="3.90.190.10">
    <property type="entry name" value="Protein tyrosine phosphatase superfamily"/>
    <property type="match status" value="1"/>
</dbReference>
<dbReference type="OrthoDB" id="5842271at2759"/>
<dbReference type="OMA" id="LAGHMIC"/>
<proteinExistence type="predicted"/>
<sequence>MKIIFTISLLAFMAQLSPRIEARHPDLSGRFRHSEEFLNKSPPDGSIRRFRRNPKDDNLTTSLNHLKMVARVTNGIYLQNGLTSGTIPADKLISELLRFGSVTTTQIAAIDSSKIQKAVDTMKSLPSNPKPSTFADNIGDSLDVFKKLLQEVNGLGDISTQQGKDEFSKLLTELAKNKVVLQPVDDLSESNAKWNTELVLNTKKMEDSDATFYLGKARAALDEIKSSGSKLSKMLPLWKPATFKSAMDGMSSGLKSLEAANLAVKQRDSLSRKSNVWSEYSTFIGNFLTAIKSLKPVSSDVLAIKGVVESYQLEDRKRSLEYTTGFSNGLHDMALISLDLNDQWMKDVIKSDRLSVALSGLKSLEVSVLRHVFRYSTVVFQVLAKKVEDVLKEPSLGPNLVPLMRIFDSVNQLSSEEGNIKTGITAAQNCKLPDSQSSTFPDLTSLKTPLEKIDTIFNSYTQLVGQLIDAVSAPGLAETCDEFIAITNGGGTAENVFKFRNHTKFKQLKEDIAKIYQIVDNINKVEESTTIQAEAQKAQQAVTVLDTVQKSVTPYAGYFKCLQVIQDFHFQMIIFHFQNNEGLKLLIAAHEKVKAIRTVDPNRSSSLNSGLEVMKKVAGTSEDLKKLKKSIDGMKGVTNAEIDGLKALPDPGKHSKTIGSAVQGVSNMKNALEKKSDLDALVGGLDVVKKYQSKMKQKELDALMKLKPTFDSMYKSLTTFESSVTAPKTTTTLADQSEIFVKAKSVTGVSVDLQKIADSVKVLKEQVDNAEDKTKLESLETSIRMADSMGLEFSSYSKSFDGSKATLAALDSFFGGYAKKVMEATSGMKGKEEKPMDLTLLIIAAGILLVTLGSIVLINFVWYKLSFYSYSSTFPCFFPQPNYWKPQLAFFSLAVHRLTTTVNSDYKLYKYRETSESERSKEDPVVNDLVNKCNGLRIYFNKLYKEDTKRANDTVDTKDFGLVEDRPVTYSDEKEVLTARDVDPPEGAEKAPANKTKTPQEVDAKGKTPADGKAKVAATATDEKKKDRKTGGADVKTSQTTSQVTSKTEATSKNSEVKSAIPKVQKNKTTTKGKASEKPTPKAQPQQPEAPTEKPIDWKDCRDIQKYIKSTRPILTGYGNRFNNDFIAASHFKLPYRKDWYLCESPQTDSKRTHSTIGKFWWMVKQKKARMIVMFAETEFARKDCSKYFPLEEGVEESFGGDLKVKCLKIGKDKHGVEYRKLSARFGSGKRFTVTHYWFSTWIRQLRTPERQKDLVKILKTALSQRYPVVVHCPSGAVETSMFALAGHMICNIYKKKTMDFQASLIALRSSCYYALCDAEDYACVGILIMEFFAEGIDIEKIGDEELKKRYLEVQKFWMKWRVTLGLSEKYNYVPKYAAREAPPFDPLEYHSGSDKDED</sequence>
<dbReference type="SUPFAM" id="SSF52799">
    <property type="entry name" value="(Phosphotyrosine protein) phosphatases II"/>
    <property type="match status" value="1"/>
</dbReference>
<dbReference type="PANTHER" id="PTHR32525">
    <property type="entry name" value="PROTEIN-TYROSINE-PHOSPHATASE"/>
    <property type="match status" value="1"/>
</dbReference>
<dbReference type="HOGENOM" id="CLU_003480_1_0_1"/>
<feature type="compositionally biased region" description="Low complexity" evidence="2">
    <location>
        <begin position="1035"/>
        <end position="1048"/>
    </location>
</feature>
<feature type="transmembrane region" description="Helical" evidence="3">
    <location>
        <begin position="838"/>
        <end position="862"/>
    </location>
</feature>
<evidence type="ECO:0000256" key="1">
    <source>
        <dbReference type="SAM" id="Coils"/>
    </source>
</evidence>
<evidence type="ECO:0000256" key="2">
    <source>
        <dbReference type="SAM" id="MobiDB-lite"/>
    </source>
</evidence>
<keyword evidence="8" id="KW-1185">Reference proteome</keyword>
<feature type="compositionally biased region" description="Basic and acidic residues" evidence="2">
    <location>
        <begin position="1021"/>
        <end position="1031"/>
    </location>
</feature>
<feature type="compositionally biased region" description="Basic and acidic residues" evidence="2">
    <location>
        <begin position="998"/>
        <end position="1014"/>
    </location>
</feature>
<dbReference type="Proteomes" id="UP000008281">
    <property type="component" value="Unassembled WGS sequence"/>
</dbReference>
<dbReference type="eggNOG" id="ENOG502S6W7">
    <property type="taxonomic scope" value="Eukaryota"/>
</dbReference>
<dbReference type="PANTHER" id="PTHR32525:SF4">
    <property type="entry name" value="WSN DOMAIN-CONTAINING PROTEIN"/>
    <property type="match status" value="1"/>
</dbReference>
<keyword evidence="3" id="KW-0472">Membrane</keyword>
<evidence type="ECO:0000256" key="4">
    <source>
        <dbReference type="SAM" id="SignalP"/>
    </source>
</evidence>
<reference evidence="7" key="1">
    <citation type="submission" date="2007-07" db="EMBL/GenBank/DDBJ databases">
        <title>PCAP assembly of the Caenorhabditis remanei genome.</title>
        <authorList>
            <consortium name="The Caenorhabditis remanei Sequencing Consortium"/>
            <person name="Wilson R.K."/>
        </authorList>
    </citation>
    <scope>NUCLEOTIDE SEQUENCE [LARGE SCALE GENOMIC DNA]</scope>
    <source>
        <strain evidence="7">PB4641</strain>
    </source>
</reference>
<dbReference type="InterPro" id="IPR000387">
    <property type="entry name" value="Tyr_Pase_dom"/>
</dbReference>
<dbReference type="EMBL" id="DS268569">
    <property type="protein sequence ID" value="EFO90828.1"/>
    <property type="molecule type" value="Genomic_DNA"/>
</dbReference>
<keyword evidence="4" id="KW-0732">Signal</keyword>
<feature type="coiled-coil region" evidence="1">
    <location>
        <begin position="753"/>
        <end position="780"/>
    </location>
</feature>
<dbReference type="PROSITE" id="PS50055">
    <property type="entry name" value="TYR_PHOSPHATASE_PTP"/>
    <property type="match status" value="1"/>
</dbReference>
<dbReference type="SMART" id="SM00453">
    <property type="entry name" value="WSN"/>
    <property type="match status" value="1"/>
</dbReference>
<dbReference type="SMART" id="SM00194">
    <property type="entry name" value="PTPc"/>
    <property type="match status" value="1"/>
</dbReference>
<keyword evidence="3" id="KW-1133">Transmembrane helix</keyword>
<dbReference type="GO" id="GO:0004725">
    <property type="term" value="F:protein tyrosine phosphatase activity"/>
    <property type="evidence" value="ECO:0007669"/>
    <property type="project" value="InterPro"/>
</dbReference>
<dbReference type="InterPro" id="IPR029021">
    <property type="entry name" value="Prot-tyrosine_phosphatase-like"/>
</dbReference>
<evidence type="ECO:0000313" key="7">
    <source>
        <dbReference type="EMBL" id="EFO90828.1"/>
    </source>
</evidence>
<evidence type="ECO:0000259" key="5">
    <source>
        <dbReference type="PROSITE" id="PS50055"/>
    </source>
</evidence>
<dbReference type="SMART" id="SM00404">
    <property type="entry name" value="PTPc_motif"/>
    <property type="match status" value="1"/>
</dbReference>
<accession>E3N9W7</accession>
<dbReference type="InterPro" id="IPR003125">
    <property type="entry name" value="WSN"/>
</dbReference>
<feature type="signal peptide" evidence="4">
    <location>
        <begin position="1"/>
        <end position="22"/>
    </location>
</feature>
<dbReference type="PROSITE" id="PS50056">
    <property type="entry name" value="TYR_PHOSPHATASE_2"/>
    <property type="match status" value="1"/>
</dbReference>
<name>E3N9W7_CAERE</name>
<dbReference type="InterPro" id="IPR000242">
    <property type="entry name" value="PTP_cat"/>
</dbReference>
<feature type="domain" description="Tyrosine-protein phosphatase" evidence="5">
    <location>
        <begin position="1102"/>
        <end position="1332"/>
    </location>
</feature>
<dbReference type="Pfam" id="PF00102">
    <property type="entry name" value="Y_phosphatase"/>
    <property type="match status" value="1"/>
</dbReference>
<feature type="chain" id="PRO_5003177168" description="Tyrosine-protein phosphatase domain-containing protein" evidence="4">
    <location>
        <begin position="23"/>
        <end position="1399"/>
    </location>
</feature>
<evidence type="ECO:0000259" key="6">
    <source>
        <dbReference type="PROSITE" id="PS50056"/>
    </source>
</evidence>
<keyword evidence="1" id="KW-0175">Coiled coil</keyword>
<feature type="domain" description="Tyrosine specific protein phosphatases" evidence="6">
    <location>
        <begin position="1253"/>
        <end position="1323"/>
    </location>
</feature>
<organism evidence="8">
    <name type="scientific">Caenorhabditis remanei</name>
    <name type="common">Caenorhabditis vulgaris</name>
    <dbReference type="NCBI Taxonomy" id="31234"/>
    <lineage>
        <taxon>Eukaryota</taxon>
        <taxon>Metazoa</taxon>
        <taxon>Ecdysozoa</taxon>
        <taxon>Nematoda</taxon>
        <taxon>Chromadorea</taxon>
        <taxon>Rhabditida</taxon>
        <taxon>Rhabditina</taxon>
        <taxon>Rhabditomorpha</taxon>
        <taxon>Rhabditoidea</taxon>
        <taxon>Rhabditidae</taxon>
        <taxon>Peloderinae</taxon>
        <taxon>Caenorhabditis</taxon>
    </lineage>
</organism>
<dbReference type="InterPro" id="IPR003595">
    <property type="entry name" value="Tyr_Pase_cat"/>
</dbReference>
<evidence type="ECO:0008006" key="9">
    <source>
        <dbReference type="Google" id="ProtNLM"/>
    </source>
</evidence>
<feature type="compositionally biased region" description="Basic and acidic residues" evidence="2">
    <location>
        <begin position="971"/>
        <end position="989"/>
    </location>
</feature>
<dbReference type="Pfam" id="PF02206">
    <property type="entry name" value="WSN"/>
    <property type="match status" value="1"/>
</dbReference>
<keyword evidence="3" id="KW-0812">Transmembrane</keyword>
<protein>
    <recommendedName>
        <fullName evidence="9">Tyrosine-protein phosphatase domain-containing protein</fullName>
    </recommendedName>
</protein>
<dbReference type="InParanoid" id="E3N9W7"/>
<evidence type="ECO:0000313" key="8">
    <source>
        <dbReference type="Proteomes" id="UP000008281"/>
    </source>
</evidence>
<evidence type="ECO:0000256" key="3">
    <source>
        <dbReference type="SAM" id="Phobius"/>
    </source>
</evidence>